<evidence type="ECO:0000313" key="2">
    <source>
        <dbReference type="EMBL" id="TKS05241.1"/>
    </source>
</evidence>
<accession>A0A4U5Q690</accession>
<evidence type="ECO:0000256" key="1">
    <source>
        <dbReference type="SAM" id="MobiDB-lite"/>
    </source>
</evidence>
<dbReference type="GO" id="GO:0009409">
    <property type="term" value="P:response to cold"/>
    <property type="evidence" value="ECO:0007669"/>
    <property type="project" value="InterPro"/>
</dbReference>
<organism evidence="2">
    <name type="scientific">Populus alba</name>
    <name type="common">White poplar</name>
    <dbReference type="NCBI Taxonomy" id="43335"/>
    <lineage>
        <taxon>Eukaryota</taxon>
        <taxon>Viridiplantae</taxon>
        <taxon>Streptophyta</taxon>
        <taxon>Embryophyta</taxon>
        <taxon>Tracheophyta</taxon>
        <taxon>Spermatophyta</taxon>
        <taxon>Magnoliopsida</taxon>
        <taxon>eudicotyledons</taxon>
        <taxon>Gunneridae</taxon>
        <taxon>Pentapetalae</taxon>
        <taxon>rosids</taxon>
        <taxon>fabids</taxon>
        <taxon>Malpighiales</taxon>
        <taxon>Salicaceae</taxon>
        <taxon>Saliceae</taxon>
        <taxon>Populus</taxon>
    </lineage>
</organism>
<proteinExistence type="predicted"/>
<feature type="region of interest" description="Disordered" evidence="1">
    <location>
        <begin position="219"/>
        <end position="257"/>
    </location>
</feature>
<gene>
    <name evidence="2" type="ORF">D5086_0000133380</name>
</gene>
<feature type="region of interest" description="Disordered" evidence="1">
    <location>
        <begin position="1"/>
        <end position="35"/>
    </location>
</feature>
<name>A0A4U5Q690_POPAL</name>
<comment type="caution">
    <text evidence="2">The sequence shown here is derived from an EMBL/GenBank/DDBJ whole genome shotgun (WGS) entry which is preliminary data.</text>
</comment>
<reference evidence="2" key="1">
    <citation type="submission" date="2018-10" db="EMBL/GenBank/DDBJ databases">
        <title>Population genomic analysis revealed the cold adaptation of white poplar.</title>
        <authorList>
            <person name="Liu Y.-J."/>
        </authorList>
    </citation>
    <scope>NUCLEOTIDE SEQUENCE [LARGE SCALE GENOMIC DNA]</scope>
    <source>
        <strain evidence="2">PAL-ZL1</strain>
    </source>
</reference>
<feature type="compositionally biased region" description="Polar residues" evidence="1">
    <location>
        <begin position="21"/>
        <end position="31"/>
    </location>
</feature>
<dbReference type="AlphaFoldDB" id="A0A4U5Q690"/>
<dbReference type="InterPro" id="IPR044678">
    <property type="entry name" value="COR27/28"/>
</dbReference>
<dbReference type="STRING" id="43335.A0A4U5Q690"/>
<feature type="compositionally biased region" description="Basic and acidic residues" evidence="1">
    <location>
        <begin position="244"/>
        <end position="254"/>
    </location>
</feature>
<dbReference type="GO" id="GO:0042752">
    <property type="term" value="P:regulation of circadian rhythm"/>
    <property type="evidence" value="ECO:0007669"/>
    <property type="project" value="InterPro"/>
</dbReference>
<dbReference type="EMBL" id="RCHU01000435">
    <property type="protein sequence ID" value="TKS05241.1"/>
    <property type="molecule type" value="Genomic_DNA"/>
</dbReference>
<sequence>MEENLRGNVPLPDQKKKSSELTRSNSDSSGLTLDEANAIPQGTSAVWTDEKHGLYLASLEASFVNNQLHPSVRLRGWLGEMGGRPCSSPHQFMVLRDGIWQKKRNEPLLESTADSHFVKGITPAKCHFASAGNQCNAAHHDLQGHSVYCGGGVHARENATVFGGLARSSEQHPVCCLCYQNYIGSTIEVSDQNFVEEDEGEMLSCVHMVKRLRTSGVEASSNDQAVPFTRSDTRDVSTASQSSSEREAHVHQELLSENPNSFERMQAIAHLMSHLEETADSKILMGNLLLAENDTV</sequence>
<dbReference type="PANTHER" id="PTHR33676:SF17">
    <property type="entry name" value="COLD-REGULATED PROTEIN 28"/>
    <property type="match status" value="1"/>
</dbReference>
<protein>
    <submittedName>
        <fullName evidence="2">Uncharacterized protein</fullName>
    </submittedName>
</protein>
<dbReference type="PANTHER" id="PTHR33676">
    <property type="entry name" value="COLD REGULATED PROTEIN 27"/>
    <property type="match status" value="1"/>
</dbReference>